<evidence type="ECO:0000313" key="5">
    <source>
        <dbReference type="Proteomes" id="UP000215914"/>
    </source>
</evidence>
<dbReference type="Proteomes" id="UP000215914">
    <property type="component" value="Chromosome 16"/>
</dbReference>
<dbReference type="OMA" id="KGPRFWK"/>
<dbReference type="Gramene" id="mRNA:HanXRQr2_Chr16g0725971">
    <property type="protein sequence ID" value="mRNA:HanXRQr2_Chr16g0725971"/>
    <property type="gene ID" value="HanXRQr2_Chr16g0725971"/>
</dbReference>
<keyword evidence="2" id="KW-0812">Transmembrane</keyword>
<keyword evidence="2" id="KW-1133">Transmembrane helix</keyword>
<keyword evidence="2" id="KW-0472">Membrane</keyword>
<keyword evidence="5" id="KW-1185">Reference proteome</keyword>
<feature type="region of interest" description="Disordered" evidence="1">
    <location>
        <begin position="79"/>
        <end position="109"/>
    </location>
</feature>
<accession>A0A251RVU7</accession>
<feature type="compositionally biased region" description="Pro residues" evidence="1">
    <location>
        <begin position="87"/>
        <end position="100"/>
    </location>
</feature>
<gene>
    <name evidence="4" type="ORF">HannXRQ_Chr16g0500401</name>
    <name evidence="3" type="ORF">HanXRQr2_Chr16g0725971</name>
</gene>
<name>A0A251RVU7_HELAN</name>
<evidence type="ECO:0000313" key="4">
    <source>
        <dbReference type="EMBL" id="OTF90508.1"/>
    </source>
</evidence>
<dbReference type="EMBL" id="MNCJ02000331">
    <property type="protein sequence ID" value="KAF5758144.1"/>
    <property type="molecule type" value="Genomic_DNA"/>
</dbReference>
<evidence type="ECO:0000256" key="2">
    <source>
        <dbReference type="SAM" id="Phobius"/>
    </source>
</evidence>
<reference evidence="4" key="2">
    <citation type="submission" date="2017-02" db="EMBL/GenBank/DDBJ databases">
        <title>Sunflower complete genome.</title>
        <authorList>
            <person name="Langlade N."/>
            <person name="Munos S."/>
        </authorList>
    </citation>
    <scope>NUCLEOTIDE SEQUENCE [LARGE SCALE GENOMIC DNA]</scope>
    <source>
        <tissue evidence="4">Leaves</tissue>
    </source>
</reference>
<dbReference type="STRING" id="4232.A0A251RVU7"/>
<reference evidence="3 5" key="1">
    <citation type="journal article" date="2017" name="Nature">
        <title>The sunflower genome provides insights into oil metabolism, flowering and Asterid evolution.</title>
        <authorList>
            <person name="Badouin H."/>
            <person name="Gouzy J."/>
            <person name="Grassa C.J."/>
            <person name="Murat F."/>
            <person name="Staton S.E."/>
            <person name="Cottret L."/>
            <person name="Lelandais-Briere C."/>
            <person name="Owens G.L."/>
            <person name="Carrere S."/>
            <person name="Mayjonade B."/>
            <person name="Legrand L."/>
            <person name="Gill N."/>
            <person name="Kane N.C."/>
            <person name="Bowers J.E."/>
            <person name="Hubner S."/>
            <person name="Bellec A."/>
            <person name="Berard A."/>
            <person name="Berges H."/>
            <person name="Blanchet N."/>
            <person name="Boniface M.C."/>
            <person name="Brunel D."/>
            <person name="Catrice O."/>
            <person name="Chaidir N."/>
            <person name="Claudel C."/>
            <person name="Donnadieu C."/>
            <person name="Faraut T."/>
            <person name="Fievet G."/>
            <person name="Helmstetter N."/>
            <person name="King M."/>
            <person name="Knapp S.J."/>
            <person name="Lai Z."/>
            <person name="Le Paslier M.C."/>
            <person name="Lippi Y."/>
            <person name="Lorenzon L."/>
            <person name="Mandel J.R."/>
            <person name="Marage G."/>
            <person name="Marchand G."/>
            <person name="Marquand E."/>
            <person name="Bret-Mestries E."/>
            <person name="Morien E."/>
            <person name="Nambeesan S."/>
            <person name="Nguyen T."/>
            <person name="Pegot-Espagnet P."/>
            <person name="Pouilly N."/>
            <person name="Raftis F."/>
            <person name="Sallet E."/>
            <person name="Schiex T."/>
            <person name="Thomas J."/>
            <person name="Vandecasteele C."/>
            <person name="Vares D."/>
            <person name="Vear F."/>
            <person name="Vautrin S."/>
            <person name="Crespi M."/>
            <person name="Mangin B."/>
            <person name="Burke J.M."/>
            <person name="Salse J."/>
            <person name="Munos S."/>
            <person name="Vincourt P."/>
            <person name="Rieseberg L.H."/>
            <person name="Langlade N.B."/>
        </authorList>
    </citation>
    <scope>NUCLEOTIDE SEQUENCE [LARGE SCALE GENOMIC DNA]</scope>
    <source>
        <strain evidence="5">cv. SF193</strain>
        <tissue evidence="3">Leaves</tissue>
    </source>
</reference>
<evidence type="ECO:0000256" key="1">
    <source>
        <dbReference type="SAM" id="MobiDB-lite"/>
    </source>
</evidence>
<organism evidence="4 5">
    <name type="scientific">Helianthus annuus</name>
    <name type="common">Common sunflower</name>
    <dbReference type="NCBI Taxonomy" id="4232"/>
    <lineage>
        <taxon>Eukaryota</taxon>
        <taxon>Viridiplantae</taxon>
        <taxon>Streptophyta</taxon>
        <taxon>Embryophyta</taxon>
        <taxon>Tracheophyta</taxon>
        <taxon>Spermatophyta</taxon>
        <taxon>Magnoliopsida</taxon>
        <taxon>eudicotyledons</taxon>
        <taxon>Gunneridae</taxon>
        <taxon>Pentapetalae</taxon>
        <taxon>asterids</taxon>
        <taxon>campanulids</taxon>
        <taxon>Asterales</taxon>
        <taxon>Asteraceae</taxon>
        <taxon>Asteroideae</taxon>
        <taxon>Heliantheae alliance</taxon>
        <taxon>Heliantheae</taxon>
        <taxon>Helianthus</taxon>
    </lineage>
</organism>
<dbReference type="InParanoid" id="A0A251RVU7"/>
<dbReference type="AlphaFoldDB" id="A0A251RVU7"/>
<evidence type="ECO:0000313" key="3">
    <source>
        <dbReference type="EMBL" id="KAF5758144.1"/>
    </source>
</evidence>
<feature type="transmembrane region" description="Helical" evidence="2">
    <location>
        <begin position="120"/>
        <end position="139"/>
    </location>
</feature>
<dbReference type="PANTHER" id="PTHR37706:SF2">
    <property type="entry name" value="TRANSMEMBRANE PROTEIN"/>
    <property type="match status" value="1"/>
</dbReference>
<dbReference type="EMBL" id="CM007905">
    <property type="protein sequence ID" value="OTF90508.1"/>
    <property type="molecule type" value="Genomic_DNA"/>
</dbReference>
<reference evidence="3" key="3">
    <citation type="submission" date="2020-06" db="EMBL/GenBank/DDBJ databases">
        <title>Helianthus annuus Genome sequencing and assembly Release 2.</title>
        <authorList>
            <person name="Gouzy J."/>
            <person name="Langlade N."/>
            <person name="Munos S."/>
        </authorList>
    </citation>
    <scope>NUCLEOTIDE SEQUENCE</scope>
    <source>
        <tissue evidence="3">Leaves</tissue>
    </source>
</reference>
<dbReference type="OrthoDB" id="786429at2759"/>
<sequence length="155" mass="17629">MIILLTRMHHFITTENISYKRMAPTLLSPATVNHHHHRLSILTAITPFVPSVHCSCSTSRITSSHCWSPLPPRNFKLRRRRCRAASPHPPSPPESEPPPGDDQSSSSGSIASLSRFQESVQIFCAVFFWMSLFFWSSVWDGKNNGRSNKGPRFWK</sequence>
<dbReference type="PANTHER" id="PTHR37706">
    <property type="entry name" value="TRANSMEMBRANE PROTEIN"/>
    <property type="match status" value="1"/>
</dbReference>
<proteinExistence type="predicted"/>
<protein>
    <submittedName>
        <fullName evidence="4">Uncharacterized protein</fullName>
    </submittedName>
</protein>